<organism evidence="2">
    <name type="scientific">marine sediment metagenome</name>
    <dbReference type="NCBI Taxonomy" id="412755"/>
    <lineage>
        <taxon>unclassified sequences</taxon>
        <taxon>metagenomes</taxon>
        <taxon>ecological metagenomes</taxon>
    </lineage>
</organism>
<accession>X1A7I5</accession>
<keyword evidence="1" id="KW-0812">Transmembrane</keyword>
<reference evidence="2" key="1">
    <citation type="journal article" date="2014" name="Front. Microbiol.">
        <title>High frequency of phylogenetically diverse reductive dehalogenase-homologous genes in deep subseafloor sedimentary metagenomes.</title>
        <authorList>
            <person name="Kawai M."/>
            <person name="Futagami T."/>
            <person name="Toyoda A."/>
            <person name="Takaki Y."/>
            <person name="Nishi S."/>
            <person name="Hori S."/>
            <person name="Arai W."/>
            <person name="Tsubouchi T."/>
            <person name="Morono Y."/>
            <person name="Uchiyama I."/>
            <person name="Ito T."/>
            <person name="Fujiyama A."/>
            <person name="Inagaki F."/>
            <person name="Takami H."/>
        </authorList>
    </citation>
    <scope>NUCLEOTIDE SEQUENCE</scope>
    <source>
        <strain evidence="2">Expedition CK06-06</strain>
    </source>
</reference>
<keyword evidence="1" id="KW-0472">Membrane</keyword>
<dbReference type="AlphaFoldDB" id="X1A7I5"/>
<dbReference type="EMBL" id="BART01004084">
    <property type="protein sequence ID" value="GAG66087.1"/>
    <property type="molecule type" value="Genomic_DNA"/>
</dbReference>
<protein>
    <submittedName>
        <fullName evidence="2">Uncharacterized protein</fullName>
    </submittedName>
</protein>
<evidence type="ECO:0000313" key="2">
    <source>
        <dbReference type="EMBL" id="GAG66087.1"/>
    </source>
</evidence>
<keyword evidence="1" id="KW-1133">Transmembrane helix</keyword>
<feature type="non-terminal residue" evidence="2">
    <location>
        <position position="43"/>
    </location>
</feature>
<feature type="transmembrane region" description="Helical" evidence="1">
    <location>
        <begin position="6"/>
        <end position="27"/>
    </location>
</feature>
<sequence>MSILKATIWAVTVVPIFAPIIIPIACLKVRRPAFTKPTAITDV</sequence>
<comment type="caution">
    <text evidence="2">The sequence shown here is derived from an EMBL/GenBank/DDBJ whole genome shotgun (WGS) entry which is preliminary data.</text>
</comment>
<evidence type="ECO:0000256" key="1">
    <source>
        <dbReference type="SAM" id="Phobius"/>
    </source>
</evidence>
<proteinExistence type="predicted"/>
<gene>
    <name evidence="2" type="ORF">S01H4_10587</name>
</gene>
<name>X1A7I5_9ZZZZ</name>